<dbReference type="Gene3D" id="1.10.1740.10">
    <property type="match status" value="1"/>
</dbReference>
<dbReference type="NCBIfam" id="TIGR02937">
    <property type="entry name" value="sigma70-ECF"/>
    <property type="match status" value="1"/>
</dbReference>
<dbReference type="InterPro" id="IPR013325">
    <property type="entry name" value="RNA_pol_sigma_r2"/>
</dbReference>
<name>A0A250INA7_9BACT</name>
<dbReference type="InterPro" id="IPR013324">
    <property type="entry name" value="RNA_pol_sigma_r3/r4-like"/>
</dbReference>
<keyword evidence="3" id="KW-0731">Sigma factor</keyword>
<dbReference type="InterPro" id="IPR014284">
    <property type="entry name" value="RNA_pol_sigma-70_dom"/>
</dbReference>
<dbReference type="Proteomes" id="UP000217289">
    <property type="component" value="Chromosome"/>
</dbReference>
<dbReference type="AlphaFoldDB" id="A0A250INA7"/>
<dbReference type="SUPFAM" id="SSF88659">
    <property type="entry name" value="Sigma3 and sigma4 domains of RNA polymerase sigma factors"/>
    <property type="match status" value="1"/>
</dbReference>
<accession>A0A250INA7</accession>
<dbReference type="InterPro" id="IPR036388">
    <property type="entry name" value="WH-like_DNA-bd_sf"/>
</dbReference>
<dbReference type="PANTHER" id="PTHR43133">
    <property type="entry name" value="RNA POLYMERASE ECF-TYPE SIGMA FACTO"/>
    <property type="match status" value="1"/>
</dbReference>
<dbReference type="GO" id="GO:0003677">
    <property type="term" value="F:DNA binding"/>
    <property type="evidence" value="ECO:0007669"/>
    <property type="project" value="UniProtKB-KW"/>
</dbReference>
<gene>
    <name evidence="7" type="ORF">MEBOL_006718</name>
</gene>
<protein>
    <submittedName>
        <fullName evidence="7">Transcriptional regulator</fullName>
    </submittedName>
</protein>
<dbReference type="SUPFAM" id="SSF88946">
    <property type="entry name" value="Sigma2 domain of RNA polymerase sigma factors"/>
    <property type="match status" value="1"/>
</dbReference>
<evidence type="ECO:0000313" key="7">
    <source>
        <dbReference type="EMBL" id="ATB33229.1"/>
    </source>
</evidence>
<dbReference type="KEGG" id="mbd:MEBOL_006718"/>
<evidence type="ECO:0000256" key="5">
    <source>
        <dbReference type="ARBA" id="ARBA00023163"/>
    </source>
</evidence>
<dbReference type="GO" id="GO:0006352">
    <property type="term" value="P:DNA-templated transcription initiation"/>
    <property type="evidence" value="ECO:0007669"/>
    <property type="project" value="InterPro"/>
</dbReference>
<dbReference type="InterPro" id="IPR039425">
    <property type="entry name" value="RNA_pol_sigma-70-like"/>
</dbReference>
<keyword evidence="2" id="KW-0805">Transcription regulation</keyword>
<evidence type="ECO:0000313" key="8">
    <source>
        <dbReference type="Proteomes" id="UP000217289"/>
    </source>
</evidence>
<keyword evidence="5" id="KW-0804">Transcription</keyword>
<evidence type="ECO:0000256" key="4">
    <source>
        <dbReference type="ARBA" id="ARBA00023125"/>
    </source>
</evidence>
<keyword evidence="8" id="KW-1185">Reference proteome</keyword>
<dbReference type="PANTHER" id="PTHR43133:SF8">
    <property type="entry name" value="RNA POLYMERASE SIGMA FACTOR HI_1459-RELATED"/>
    <property type="match status" value="1"/>
</dbReference>
<organism evidence="7 8">
    <name type="scientific">Melittangium boletus DSM 14713</name>
    <dbReference type="NCBI Taxonomy" id="1294270"/>
    <lineage>
        <taxon>Bacteria</taxon>
        <taxon>Pseudomonadati</taxon>
        <taxon>Myxococcota</taxon>
        <taxon>Myxococcia</taxon>
        <taxon>Myxococcales</taxon>
        <taxon>Cystobacterineae</taxon>
        <taxon>Archangiaceae</taxon>
        <taxon>Melittangium</taxon>
    </lineage>
</organism>
<evidence type="ECO:0000259" key="6">
    <source>
        <dbReference type="Pfam" id="PF08281"/>
    </source>
</evidence>
<dbReference type="NCBIfam" id="TIGR03001">
    <property type="entry name" value="Sig-70_gmx1"/>
    <property type="match status" value="1"/>
</dbReference>
<dbReference type="InterPro" id="IPR013249">
    <property type="entry name" value="RNA_pol_sigma70_r4_t2"/>
</dbReference>
<proteinExistence type="inferred from homology"/>
<dbReference type="Pfam" id="PF08281">
    <property type="entry name" value="Sigma70_r4_2"/>
    <property type="match status" value="1"/>
</dbReference>
<evidence type="ECO:0000256" key="2">
    <source>
        <dbReference type="ARBA" id="ARBA00023015"/>
    </source>
</evidence>
<feature type="domain" description="RNA polymerase sigma factor 70 region 4 type 2" evidence="6">
    <location>
        <begin position="205"/>
        <end position="254"/>
    </location>
</feature>
<dbReference type="Gene3D" id="1.10.10.10">
    <property type="entry name" value="Winged helix-like DNA-binding domain superfamily/Winged helix DNA-binding domain"/>
    <property type="match status" value="1"/>
</dbReference>
<evidence type="ECO:0000256" key="3">
    <source>
        <dbReference type="ARBA" id="ARBA00023082"/>
    </source>
</evidence>
<dbReference type="RefSeq" id="WP_157823826.1">
    <property type="nucleotide sequence ID" value="NZ_CP022163.1"/>
</dbReference>
<reference evidence="7 8" key="1">
    <citation type="submission" date="2017-06" db="EMBL/GenBank/DDBJ databases">
        <authorList>
            <person name="Kim H.J."/>
            <person name="Triplett B.A."/>
        </authorList>
    </citation>
    <scope>NUCLEOTIDE SEQUENCE [LARGE SCALE GENOMIC DNA]</scope>
    <source>
        <strain evidence="7 8">DSM 14713</strain>
    </source>
</reference>
<dbReference type="GO" id="GO:0016987">
    <property type="term" value="F:sigma factor activity"/>
    <property type="evidence" value="ECO:0007669"/>
    <property type="project" value="UniProtKB-KW"/>
</dbReference>
<keyword evidence="4" id="KW-0238">DNA-binding</keyword>
<comment type="similarity">
    <text evidence="1">Belongs to the sigma-70 factor family. ECF subfamily.</text>
</comment>
<dbReference type="EMBL" id="CP022163">
    <property type="protein sequence ID" value="ATB33229.1"/>
    <property type="molecule type" value="Genomic_DNA"/>
</dbReference>
<sequence length="298" mass="32506">MPFLPSLASRFISRLRPGMGEPASLSELEAMLETVITQARASWPRVALEAERFVEYLAERLPPNAGLEQALRAMHTGELFLAAACVRGDAEAQAALEAHFFPKVTAAATRVLRDADAAAEVAQRLRSRLLLSEAGRPPGLAAYLGQGPLAGWLRAAAVRTALNSRRGAGRQARAEQEVLAEATLRAEAAHWEPLHARHRADFQAALAEAFAALPTRERMLLRLHVVEGMSLERLGTLYRTHKSTVSRWLAQAREDVLEGTRVRLAERLRLSPSELHSVLLDGAGNLEQSLSGLLATRS</sequence>
<evidence type="ECO:0000256" key="1">
    <source>
        <dbReference type="ARBA" id="ARBA00010641"/>
    </source>
</evidence>
<dbReference type="InterPro" id="IPR011745">
    <property type="entry name" value="RNA_pol_sigma70_MYXXA"/>
</dbReference>
<dbReference type="OrthoDB" id="5381466at2"/>